<keyword evidence="7 10" id="KW-0949">S-adenosyl-L-methionine</keyword>
<comment type="similarity">
    <text evidence="2 10">Belongs to the RNA methyltransferase RsmE family.</text>
</comment>
<dbReference type="InterPro" id="IPR046886">
    <property type="entry name" value="RsmE_MTase_dom"/>
</dbReference>
<feature type="domain" description="Ribosomal RNA small subunit methyltransferase E methyltransferase" evidence="11">
    <location>
        <begin position="88"/>
        <end position="241"/>
    </location>
</feature>
<evidence type="ECO:0000313" key="13">
    <source>
        <dbReference type="EMBL" id="SFB28557.1"/>
    </source>
</evidence>
<accession>A0A1I0ZSM7</accession>
<evidence type="ECO:0000256" key="4">
    <source>
        <dbReference type="ARBA" id="ARBA00022552"/>
    </source>
</evidence>
<keyword evidence="6 10" id="KW-0808">Transferase</keyword>
<dbReference type="Gene3D" id="2.40.240.20">
    <property type="entry name" value="Hypothetical PUA domain-like, domain 1"/>
    <property type="match status" value="1"/>
</dbReference>
<comment type="catalytic activity">
    <reaction evidence="9 10">
        <text>uridine(1498) in 16S rRNA + S-adenosyl-L-methionine = N(3)-methyluridine(1498) in 16S rRNA + S-adenosyl-L-homocysteine + H(+)</text>
        <dbReference type="Rhea" id="RHEA:42920"/>
        <dbReference type="Rhea" id="RHEA-COMP:10283"/>
        <dbReference type="Rhea" id="RHEA-COMP:10284"/>
        <dbReference type="ChEBI" id="CHEBI:15378"/>
        <dbReference type="ChEBI" id="CHEBI:57856"/>
        <dbReference type="ChEBI" id="CHEBI:59789"/>
        <dbReference type="ChEBI" id="CHEBI:65315"/>
        <dbReference type="ChEBI" id="CHEBI:74502"/>
        <dbReference type="EC" id="2.1.1.193"/>
    </reaction>
</comment>
<dbReference type="Pfam" id="PF04452">
    <property type="entry name" value="Methyltrans_RNA"/>
    <property type="match status" value="1"/>
</dbReference>
<dbReference type="Proteomes" id="UP000199604">
    <property type="component" value="Unassembled WGS sequence"/>
</dbReference>
<feature type="domain" description="Ribosomal RNA small subunit methyltransferase E PUA-like" evidence="12">
    <location>
        <begin position="31"/>
        <end position="77"/>
    </location>
</feature>
<dbReference type="PANTHER" id="PTHR30027">
    <property type="entry name" value="RIBOSOMAL RNA SMALL SUBUNIT METHYLTRANSFERASE E"/>
    <property type="match status" value="1"/>
</dbReference>
<evidence type="ECO:0000256" key="10">
    <source>
        <dbReference type="PIRNR" id="PIRNR015601"/>
    </source>
</evidence>
<sequence length="247" mass="28337">MLLWLAKHESIFSMQLFYNPDINNAANEFSFDKEESKHIVKVLRKTEGDILHVTNGLGNLFSTEIILASEKKCTVRIVTTETSKPTDFYIHLAVAPTKMNDRFEWFLEKATEMGIHEITPIICDRSERKIVKNERFDKIILSAMKQSLQFFLPKLNEPISFKEFISQQHDGNLCIAHCVETKKKLLKNTIKPKEKYTILIGPEGDFSEKEIQLALTNNYIPVSLGNTRLRTETAAMVACHSVVFVNE</sequence>
<dbReference type="InterPro" id="IPR029026">
    <property type="entry name" value="tRNA_m1G_MTases_N"/>
</dbReference>
<dbReference type="PANTHER" id="PTHR30027:SF3">
    <property type="entry name" value="16S RRNA (URACIL(1498)-N(3))-METHYLTRANSFERASE"/>
    <property type="match status" value="1"/>
</dbReference>
<keyword evidence="5 10" id="KW-0489">Methyltransferase</keyword>
<dbReference type="InterPro" id="IPR015947">
    <property type="entry name" value="PUA-like_sf"/>
</dbReference>
<proteinExistence type="inferred from homology"/>
<dbReference type="CDD" id="cd18084">
    <property type="entry name" value="RsmE-like"/>
    <property type="match status" value="1"/>
</dbReference>
<protein>
    <recommendedName>
        <fullName evidence="10">Ribosomal RNA small subunit methyltransferase E</fullName>
        <ecNumber evidence="10">2.1.1.193</ecNumber>
    </recommendedName>
</protein>
<name>A0A1I0ZSM7_9FLAO</name>
<evidence type="ECO:0000256" key="6">
    <source>
        <dbReference type="ARBA" id="ARBA00022679"/>
    </source>
</evidence>
<dbReference type="NCBIfam" id="TIGR00046">
    <property type="entry name" value="RsmE family RNA methyltransferase"/>
    <property type="match status" value="1"/>
</dbReference>
<keyword evidence="3 10" id="KW-0963">Cytoplasm</keyword>
<dbReference type="SUPFAM" id="SSF75217">
    <property type="entry name" value="alpha/beta knot"/>
    <property type="match status" value="1"/>
</dbReference>
<comment type="subcellular location">
    <subcellularLocation>
        <location evidence="1 10">Cytoplasm</location>
    </subcellularLocation>
</comment>
<keyword evidence="4 10" id="KW-0698">rRNA processing</keyword>
<dbReference type="EMBL" id="FOJT01000006">
    <property type="protein sequence ID" value="SFB28557.1"/>
    <property type="molecule type" value="Genomic_DNA"/>
</dbReference>
<evidence type="ECO:0000313" key="14">
    <source>
        <dbReference type="Proteomes" id="UP000199604"/>
    </source>
</evidence>
<dbReference type="AlphaFoldDB" id="A0A1I0ZSM7"/>
<evidence type="ECO:0000256" key="5">
    <source>
        <dbReference type="ARBA" id="ARBA00022603"/>
    </source>
</evidence>
<organism evidence="13 14">
    <name type="scientific">Flavobacterium swingsii</name>
    <dbReference type="NCBI Taxonomy" id="498292"/>
    <lineage>
        <taxon>Bacteria</taxon>
        <taxon>Pseudomonadati</taxon>
        <taxon>Bacteroidota</taxon>
        <taxon>Flavobacteriia</taxon>
        <taxon>Flavobacteriales</taxon>
        <taxon>Flavobacteriaceae</taxon>
        <taxon>Flavobacterium</taxon>
    </lineage>
</organism>
<evidence type="ECO:0000256" key="1">
    <source>
        <dbReference type="ARBA" id="ARBA00004496"/>
    </source>
</evidence>
<evidence type="ECO:0000256" key="3">
    <source>
        <dbReference type="ARBA" id="ARBA00022490"/>
    </source>
</evidence>
<dbReference type="InterPro" id="IPR046887">
    <property type="entry name" value="RsmE_PUA-like"/>
</dbReference>
<dbReference type="STRING" id="498292.SAMN05660845_2400"/>
<dbReference type="EC" id="2.1.1.193" evidence="10"/>
<comment type="function">
    <text evidence="8 10">Specifically methylates the N3 position of the uracil ring of uridine 1498 (m3U1498) in 16S rRNA. Acts on the fully assembled 30S ribosomal subunit.</text>
</comment>
<evidence type="ECO:0000256" key="8">
    <source>
        <dbReference type="ARBA" id="ARBA00025699"/>
    </source>
</evidence>
<evidence type="ECO:0000259" key="11">
    <source>
        <dbReference type="Pfam" id="PF04452"/>
    </source>
</evidence>
<evidence type="ECO:0000259" key="12">
    <source>
        <dbReference type="Pfam" id="PF20260"/>
    </source>
</evidence>
<dbReference type="Gene3D" id="3.40.1280.10">
    <property type="match status" value="1"/>
</dbReference>
<dbReference type="InterPro" id="IPR006700">
    <property type="entry name" value="RsmE"/>
</dbReference>
<reference evidence="14" key="1">
    <citation type="submission" date="2016-10" db="EMBL/GenBank/DDBJ databases">
        <authorList>
            <person name="Varghese N."/>
            <person name="Submissions S."/>
        </authorList>
    </citation>
    <scope>NUCLEOTIDE SEQUENCE [LARGE SCALE GENOMIC DNA]</scope>
    <source>
        <strain evidence="14">DSM 21789</strain>
    </source>
</reference>
<evidence type="ECO:0000256" key="9">
    <source>
        <dbReference type="ARBA" id="ARBA00047944"/>
    </source>
</evidence>
<evidence type="ECO:0000256" key="2">
    <source>
        <dbReference type="ARBA" id="ARBA00005528"/>
    </source>
</evidence>
<dbReference type="GO" id="GO:0005737">
    <property type="term" value="C:cytoplasm"/>
    <property type="evidence" value="ECO:0007669"/>
    <property type="project" value="UniProtKB-SubCell"/>
</dbReference>
<dbReference type="InterPro" id="IPR029028">
    <property type="entry name" value="Alpha/beta_knot_MTases"/>
</dbReference>
<dbReference type="Pfam" id="PF20260">
    <property type="entry name" value="PUA_4"/>
    <property type="match status" value="1"/>
</dbReference>
<evidence type="ECO:0000256" key="7">
    <source>
        <dbReference type="ARBA" id="ARBA00022691"/>
    </source>
</evidence>
<gene>
    <name evidence="13" type="ORF">SAMN05660845_2400</name>
</gene>
<dbReference type="NCBIfam" id="NF008702">
    <property type="entry name" value="PRK11713.6-1"/>
    <property type="match status" value="1"/>
</dbReference>
<dbReference type="GO" id="GO:0070042">
    <property type="term" value="F:rRNA (uridine-N3-)-methyltransferase activity"/>
    <property type="evidence" value="ECO:0007669"/>
    <property type="project" value="TreeGrafter"/>
</dbReference>
<dbReference type="PIRSF" id="PIRSF015601">
    <property type="entry name" value="MTase_slr0722"/>
    <property type="match status" value="1"/>
</dbReference>
<keyword evidence="14" id="KW-1185">Reference proteome</keyword>
<dbReference type="SUPFAM" id="SSF88697">
    <property type="entry name" value="PUA domain-like"/>
    <property type="match status" value="1"/>
</dbReference>
<dbReference type="GO" id="GO:0070475">
    <property type="term" value="P:rRNA base methylation"/>
    <property type="evidence" value="ECO:0007669"/>
    <property type="project" value="TreeGrafter"/>
</dbReference>